<dbReference type="Pfam" id="PF06094">
    <property type="entry name" value="GGACT"/>
    <property type="match status" value="1"/>
</dbReference>
<reference evidence="3 4" key="1">
    <citation type="submission" date="2022-10" db="EMBL/GenBank/DDBJ databases">
        <title>Luteolibacter flavescens strain MCCC 1K03193, whole genome shotgun sequencing project.</title>
        <authorList>
            <person name="Zhao G."/>
            <person name="Shen L."/>
        </authorList>
    </citation>
    <scope>NUCLEOTIDE SEQUENCE [LARGE SCALE GENOMIC DNA]</scope>
    <source>
        <strain evidence="3 4">MCCC 1K03193</strain>
    </source>
</reference>
<evidence type="ECO:0000313" key="3">
    <source>
        <dbReference type="EMBL" id="MCW1887837.1"/>
    </source>
</evidence>
<comment type="caution">
    <text evidence="3">The sequence shown here is derived from an EMBL/GenBank/DDBJ whole genome shotgun (WGS) entry which is preliminary data.</text>
</comment>
<accession>A0ABT3FWA9</accession>
<dbReference type="InterPro" id="IPR036568">
    <property type="entry name" value="GGCT-like_sf"/>
</dbReference>
<keyword evidence="4" id="KW-1185">Reference proteome</keyword>
<feature type="transmembrane region" description="Helical" evidence="1">
    <location>
        <begin position="139"/>
        <end position="161"/>
    </location>
</feature>
<dbReference type="SUPFAM" id="SSF110857">
    <property type="entry name" value="Gamma-glutamyl cyclotransferase-like"/>
    <property type="match status" value="1"/>
</dbReference>
<dbReference type="Gene3D" id="3.10.490.10">
    <property type="entry name" value="Gamma-glutamyl cyclotransferase-like"/>
    <property type="match status" value="1"/>
</dbReference>
<organism evidence="3 4">
    <name type="scientific">Luteolibacter flavescens</name>
    <dbReference type="NCBI Taxonomy" id="1859460"/>
    <lineage>
        <taxon>Bacteria</taxon>
        <taxon>Pseudomonadati</taxon>
        <taxon>Verrucomicrobiota</taxon>
        <taxon>Verrucomicrobiia</taxon>
        <taxon>Verrucomicrobiales</taxon>
        <taxon>Verrucomicrobiaceae</taxon>
        <taxon>Luteolibacter</taxon>
    </lineage>
</organism>
<protein>
    <submittedName>
        <fullName evidence="3">Gamma-glutamylcyclotransferase</fullName>
    </submittedName>
</protein>
<evidence type="ECO:0000256" key="1">
    <source>
        <dbReference type="SAM" id="Phobius"/>
    </source>
</evidence>
<proteinExistence type="predicted"/>
<dbReference type="RefSeq" id="WP_264503793.1">
    <property type="nucleotide sequence ID" value="NZ_JAPDDS010000025.1"/>
</dbReference>
<evidence type="ECO:0000259" key="2">
    <source>
        <dbReference type="Pfam" id="PF06094"/>
    </source>
</evidence>
<dbReference type="Proteomes" id="UP001207930">
    <property type="component" value="Unassembled WGS sequence"/>
</dbReference>
<dbReference type="EMBL" id="JAPDDS010000025">
    <property type="protein sequence ID" value="MCW1887837.1"/>
    <property type="molecule type" value="Genomic_DNA"/>
</dbReference>
<dbReference type="InterPro" id="IPR009288">
    <property type="entry name" value="AIG2-like_dom"/>
</dbReference>
<dbReference type="CDD" id="cd06661">
    <property type="entry name" value="GGCT_like"/>
    <property type="match status" value="1"/>
</dbReference>
<keyword evidence="1" id="KW-1133">Transmembrane helix</keyword>
<gene>
    <name evidence="3" type="ORF">OKA04_24070</name>
</gene>
<sequence>MSDAPSDLLFVFGRLRRGGADAFRMEGAEFFGEATVQGSLYRLPEGPVFVAGELTMPRVTGEIYRIAPGHLDRLDGGVPTGNHQRIKVTAHSVANMGQSWEAWTWEWRGAVDASQVIRSGDWFEVESPGFAVRLPLYPLFTWIGLFCFLCFPVLMLMASVATPRGMSPVAQTMIGLASIGGLLAPFASVYALWLAKRRGESDFMFGCLFWAAIVASAMVTFFLLEWLVGLIRG</sequence>
<name>A0ABT3FWA9_9BACT</name>
<keyword evidence="1" id="KW-0472">Membrane</keyword>
<feature type="transmembrane region" description="Helical" evidence="1">
    <location>
        <begin position="173"/>
        <end position="195"/>
    </location>
</feature>
<evidence type="ECO:0000313" key="4">
    <source>
        <dbReference type="Proteomes" id="UP001207930"/>
    </source>
</evidence>
<keyword evidence="1" id="KW-0812">Transmembrane</keyword>
<dbReference type="InterPro" id="IPR013024">
    <property type="entry name" value="GGCT-like"/>
</dbReference>
<feature type="transmembrane region" description="Helical" evidence="1">
    <location>
        <begin position="207"/>
        <end position="228"/>
    </location>
</feature>
<feature type="domain" description="Gamma-glutamylcyclotransferase AIG2-like" evidence="2">
    <location>
        <begin position="9"/>
        <end position="122"/>
    </location>
</feature>